<proteinExistence type="predicted"/>
<feature type="transmembrane region" description="Helical" evidence="2">
    <location>
        <begin position="31"/>
        <end position="53"/>
    </location>
</feature>
<keyword evidence="2" id="KW-0472">Membrane</keyword>
<keyword evidence="2" id="KW-1133">Transmembrane helix</keyword>
<reference evidence="3" key="1">
    <citation type="submission" date="2014-11" db="EMBL/GenBank/DDBJ databases">
        <authorList>
            <person name="Otto D Thomas"/>
            <person name="Naeem Raeece"/>
        </authorList>
    </citation>
    <scope>NUCLEOTIDE SEQUENCE</scope>
</reference>
<keyword evidence="2" id="KW-0812">Transmembrane</keyword>
<sequence length="324" mass="35987">MDCGRCKSACKKGWTTGKQVQTMEWSWQMRLAYYGLIGLIVLGIAGLQVWLTYLSEDTLIAIQIGDTCSAVFDGIDRGWVEARIFTLALSANFYSTDFSISQDQHRKFADTEVYKSMEYLQNVVFVRHLPTYQDGLTWEAQMKTEFSSGPSASLVETTVFNNPDLSGYYPNGIDSFYMFGYNFDRGVYPKENFEGTESYDPIIYQTSWDPNIWGFFPDPEPPRIRALATARDTDDLACSGRINLFGKNEQPAETTVPKSASSSTTAMITIALDTRLATVNSPMTISPSCGYTAIAGAVAGAGRERKADSLPDPREGVLIRKRGP</sequence>
<dbReference type="EMBL" id="CDMZ01001381">
    <property type="protein sequence ID" value="CEM31717.1"/>
    <property type="molecule type" value="Genomic_DNA"/>
</dbReference>
<dbReference type="AlphaFoldDB" id="A0A0G4GNN9"/>
<feature type="compositionally biased region" description="Basic and acidic residues" evidence="1">
    <location>
        <begin position="302"/>
        <end position="318"/>
    </location>
</feature>
<dbReference type="VEuPathDB" id="CryptoDB:Cvel_22654"/>
<accession>A0A0G4GNN9</accession>
<name>A0A0G4GNN9_9ALVE</name>
<feature type="region of interest" description="Disordered" evidence="1">
    <location>
        <begin position="302"/>
        <end position="324"/>
    </location>
</feature>
<evidence type="ECO:0000256" key="1">
    <source>
        <dbReference type="SAM" id="MobiDB-lite"/>
    </source>
</evidence>
<gene>
    <name evidence="3" type="ORF">Cvel_22654</name>
</gene>
<evidence type="ECO:0000256" key="2">
    <source>
        <dbReference type="SAM" id="Phobius"/>
    </source>
</evidence>
<evidence type="ECO:0000313" key="3">
    <source>
        <dbReference type="EMBL" id="CEM31717.1"/>
    </source>
</evidence>
<protein>
    <submittedName>
        <fullName evidence="3">Uncharacterized protein</fullName>
    </submittedName>
</protein>
<organism evidence="3">
    <name type="scientific">Chromera velia CCMP2878</name>
    <dbReference type="NCBI Taxonomy" id="1169474"/>
    <lineage>
        <taxon>Eukaryota</taxon>
        <taxon>Sar</taxon>
        <taxon>Alveolata</taxon>
        <taxon>Colpodellida</taxon>
        <taxon>Chromeraceae</taxon>
        <taxon>Chromera</taxon>
    </lineage>
</organism>